<feature type="compositionally biased region" description="Basic and acidic residues" evidence="1">
    <location>
        <begin position="34"/>
        <end position="43"/>
    </location>
</feature>
<name>A0A7S0WWP0_9CHLO</name>
<feature type="compositionally biased region" description="Pro residues" evidence="1">
    <location>
        <begin position="59"/>
        <end position="70"/>
    </location>
</feature>
<sequence>MATATLHFAATRSVGVRTSHPSVRPRTVRVQAAKGEKPRKLGELRPNVTPRDRSAAPAKPSPAKPSPAKPTPAKADPVAAEEKAPAAEGSPASAKDIVYIGKGKFVKDDVRKYPNKENVLGLTGLTGGWAGGEKGLVEIRSEYTGVEKKEKVKEEPKVVYNAKTGKEISVSLAKDFGGAAGGWPGGEKGIYQFVETGEVLEDPKPPTLGWGPGVLALALVGAVGYNVYTSAPEVEVEAFSPEAAGESVTVKAAPAPKGGAPPPAAQALALKVAPYGAGAVVVGAGAVVAAKSLKGAAAKAADTISKSGRVVLLAAAVGAIAAKIVGVL</sequence>
<gene>
    <name evidence="2" type="ORF">POBO1169_LOCUS18861</name>
</gene>
<reference evidence="2" key="1">
    <citation type="submission" date="2021-01" db="EMBL/GenBank/DDBJ databases">
        <authorList>
            <person name="Corre E."/>
            <person name="Pelletier E."/>
            <person name="Niang G."/>
            <person name="Scheremetjew M."/>
            <person name="Finn R."/>
            <person name="Kale V."/>
            <person name="Holt S."/>
            <person name="Cochrane G."/>
            <person name="Meng A."/>
            <person name="Brown T."/>
            <person name="Cohen L."/>
        </authorList>
    </citation>
    <scope>NUCLEOTIDE SEQUENCE</scope>
    <source>
        <strain evidence="2">CCMP722</strain>
    </source>
</reference>
<evidence type="ECO:0000256" key="1">
    <source>
        <dbReference type="SAM" id="MobiDB-lite"/>
    </source>
</evidence>
<dbReference type="AlphaFoldDB" id="A0A7S0WWP0"/>
<proteinExistence type="predicted"/>
<dbReference type="EMBL" id="HBFA01037730">
    <property type="protein sequence ID" value="CAD8688920.1"/>
    <property type="molecule type" value="Transcribed_RNA"/>
</dbReference>
<evidence type="ECO:0000313" key="2">
    <source>
        <dbReference type="EMBL" id="CAD8688920.1"/>
    </source>
</evidence>
<accession>A0A7S0WWP0</accession>
<feature type="region of interest" description="Disordered" evidence="1">
    <location>
        <begin position="1"/>
        <end position="92"/>
    </location>
</feature>
<protein>
    <submittedName>
        <fullName evidence="2">Uncharacterized protein</fullName>
    </submittedName>
</protein>
<organism evidence="2">
    <name type="scientific">Pyramimonas obovata</name>
    <dbReference type="NCBI Taxonomy" id="1411642"/>
    <lineage>
        <taxon>Eukaryota</taxon>
        <taxon>Viridiplantae</taxon>
        <taxon>Chlorophyta</taxon>
        <taxon>Pyramimonadophyceae</taxon>
        <taxon>Pyramimonadales</taxon>
        <taxon>Pyramimonadaceae</taxon>
        <taxon>Pyramimonas</taxon>
        <taxon>Pyramimonas incertae sedis</taxon>
    </lineage>
</organism>